<name>A0AAW0SRK3_SCYPA</name>
<dbReference type="Pfam" id="PF10613">
    <property type="entry name" value="Lig_chan-Glu_bd"/>
    <property type="match status" value="1"/>
</dbReference>
<dbReference type="GO" id="GO:0050906">
    <property type="term" value="P:detection of stimulus involved in sensory perception"/>
    <property type="evidence" value="ECO:0007669"/>
    <property type="project" value="UniProtKB-ARBA"/>
</dbReference>
<dbReference type="SUPFAM" id="SSF53850">
    <property type="entry name" value="Periplasmic binding protein-like II"/>
    <property type="match status" value="1"/>
</dbReference>
<evidence type="ECO:0000256" key="7">
    <source>
        <dbReference type="ARBA" id="ARBA00023065"/>
    </source>
</evidence>
<dbReference type="GO" id="GO:0005886">
    <property type="term" value="C:plasma membrane"/>
    <property type="evidence" value="ECO:0007669"/>
    <property type="project" value="UniProtKB-SubCell"/>
</dbReference>
<dbReference type="Gene3D" id="3.40.190.10">
    <property type="entry name" value="Periplasmic binding protein-like II"/>
    <property type="match status" value="1"/>
</dbReference>
<dbReference type="InterPro" id="IPR001320">
    <property type="entry name" value="Iontro_rcpt_C"/>
</dbReference>
<evidence type="ECO:0000256" key="12">
    <source>
        <dbReference type="ARBA" id="ARBA00023303"/>
    </source>
</evidence>
<comment type="caution">
    <text evidence="16">The sequence shown here is derived from an EMBL/GenBank/DDBJ whole genome shotgun (WGS) entry which is preliminary data.</text>
</comment>
<keyword evidence="8 13" id="KW-0472">Membrane</keyword>
<keyword evidence="7" id="KW-0406">Ion transport</keyword>
<keyword evidence="4" id="KW-1003">Cell membrane</keyword>
<evidence type="ECO:0000256" key="11">
    <source>
        <dbReference type="ARBA" id="ARBA00023286"/>
    </source>
</evidence>
<dbReference type="AlphaFoldDB" id="A0AAW0SRK3"/>
<feature type="signal peptide" evidence="14">
    <location>
        <begin position="1"/>
        <end position="26"/>
    </location>
</feature>
<evidence type="ECO:0000256" key="5">
    <source>
        <dbReference type="ARBA" id="ARBA00022692"/>
    </source>
</evidence>
<feature type="domain" description="Ionotropic glutamate receptor L-glutamate and glycine-binding" evidence="15">
    <location>
        <begin position="256"/>
        <end position="320"/>
    </location>
</feature>
<feature type="chain" id="PRO_5043743580" description="Ionotropic glutamate receptor L-glutamate and glycine-binding domain-containing protein" evidence="14">
    <location>
        <begin position="27"/>
        <end position="673"/>
    </location>
</feature>
<dbReference type="PANTHER" id="PTHR42643:SF24">
    <property type="entry name" value="IONOTROPIC RECEPTOR 60A"/>
    <property type="match status" value="1"/>
</dbReference>
<organism evidence="16 17">
    <name type="scientific">Scylla paramamosain</name>
    <name type="common">Mud crab</name>
    <dbReference type="NCBI Taxonomy" id="85552"/>
    <lineage>
        <taxon>Eukaryota</taxon>
        <taxon>Metazoa</taxon>
        <taxon>Ecdysozoa</taxon>
        <taxon>Arthropoda</taxon>
        <taxon>Crustacea</taxon>
        <taxon>Multicrustacea</taxon>
        <taxon>Malacostraca</taxon>
        <taxon>Eumalacostraca</taxon>
        <taxon>Eucarida</taxon>
        <taxon>Decapoda</taxon>
        <taxon>Pleocyemata</taxon>
        <taxon>Brachyura</taxon>
        <taxon>Eubrachyura</taxon>
        <taxon>Portunoidea</taxon>
        <taxon>Portunidae</taxon>
        <taxon>Portuninae</taxon>
        <taxon>Scylla</taxon>
    </lineage>
</organism>
<comment type="subcellular location">
    <subcellularLocation>
        <location evidence="1">Cell membrane</location>
        <topology evidence="1">Multi-pass membrane protein</topology>
    </subcellularLocation>
</comment>
<comment type="similarity">
    <text evidence="2">Belongs to the glutamate-gated ion channel (TC 1.A.10.1) family.</text>
</comment>
<accession>A0AAW0SRK3</accession>
<evidence type="ECO:0000313" key="17">
    <source>
        <dbReference type="Proteomes" id="UP001487740"/>
    </source>
</evidence>
<evidence type="ECO:0000259" key="15">
    <source>
        <dbReference type="SMART" id="SM00918"/>
    </source>
</evidence>
<keyword evidence="6 13" id="KW-1133">Transmembrane helix</keyword>
<dbReference type="PROSITE" id="PS51257">
    <property type="entry name" value="PROKAR_LIPOPROTEIN"/>
    <property type="match status" value="1"/>
</dbReference>
<dbReference type="InterPro" id="IPR052192">
    <property type="entry name" value="Insect_Ionotropic_Sensory_Rcpt"/>
</dbReference>
<evidence type="ECO:0000256" key="6">
    <source>
        <dbReference type="ARBA" id="ARBA00022989"/>
    </source>
</evidence>
<gene>
    <name evidence="16" type="ORF">O3P69_013870</name>
</gene>
<protein>
    <recommendedName>
        <fullName evidence="15">Ionotropic glutamate receptor L-glutamate and glycine-binding domain-containing protein</fullName>
    </recommendedName>
</protein>
<dbReference type="InterPro" id="IPR019594">
    <property type="entry name" value="Glu/Gly-bd"/>
</dbReference>
<dbReference type="Pfam" id="PF00060">
    <property type="entry name" value="Lig_chan"/>
    <property type="match status" value="1"/>
</dbReference>
<evidence type="ECO:0000256" key="1">
    <source>
        <dbReference type="ARBA" id="ARBA00004651"/>
    </source>
</evidence>
<dbReference type="GO" id="GO:0015276">
    <property type="term" value="F:ligand-gated monoatomic ion channel activity"/>
    <property type="evidence" value="ECO:0007669"/>
    <property type="project" value="InterPro"/>
</dbReference>
<evidence type="ECO:0000256" key="2">
    <source>
        <dbReference type="ARBA" id="ARBA00008685"/>
    </source>
</evidence>
<keyword evidence="9" id="KW-0675">Receptor</keyword>
<dbReference type="SMART" id="SM00918">
    <property type="entry name" value="Lig_chan-Glu_bd"/>
    <property type="match status" value="1"/>
</dbReference>
<keyword evidence="5 13" id="KW-0812">Transmembrane</keyword>
<keyword evidence="3" id="KW-0813">Transport</keyword>
<sequence length="673" mass="73912">MQARRAHPRFMASLMLMVACVALLASLSIEEAPQPRGRGETLEAAGAAAAAVLARAWQPHCCVIMLTDGAASTHAVAKALRQMAAPWGAAVLEVPPGADGPKDSLPLLRRALRQAHEGLTDPRTSLPLLRRALRKEHKVRHGEGMRGGRVEGGERREGTVAVTKLVALTGLPKDRLRHLHSSFSHVNAVLIVSDGDVSPRCEVVVHFPYSEHVVQVARWRSGRLTLASSLPLFPDKFHRFLERPFLRLTAQEFPPHVVMQYRAAPGGGTKLVFSGAMMSVLEVLAQSLNFSYDVVPPPDGSFGNRLPNGTVTGMVGMVVRQEVDLGLGPFGFSAVRTLIIDYTVPVVNDYLRILAGRGRPEVDPWGFLLPLAPLVWVGLVVALVVVMAIVLLLARCVSLYPPALAPYVRVLLQENSWLPALWGWERLVLGGWMLAMLVVTQSYTGNLMSLLAVRYIPQPFQTLRALLDDSATTMIWEYNTAYVNYFRTTETGILREVRKMDAAGQVQYVLATEYSNMLRGEVRLGSHVFIGEDLTSKILMAQQFSETGKASSDPLPLAGSCDFYTSRESFMPFLYCMIGPKHSPLVQSVSKRITWITEAGLYDHWMGGFSSNSTVCERPPTKITVRTPLSLGNVWGMFAILVVGNTVSLLLFLVEVLAGHHLHFLLTATSSWT</sequence>
<evidence type="ECO:0000313" key="16">
    <source>
        <dbReference type="EMBL" id="KAK8377529.1"/>
    </source>
</evidence>
<dbReference type="Gene3D" id="1.10.287.70">
    <property type="match status" value="1"/>
</dbReference>
<keyword evidence="14" id="KW-0732">Signal</keyword>
<evidence type="ECO:0000256" key="8">
    <source>
        <dbReference type="ARBA" id="ARBA00023136"/>
    </source>
</evidence>
<keyword evidence="12" id="KW-0407">Ion channel</keyword>
<dbReference type="EMBL" id="JARAKH010000047">
    <property type="protein sequence ID" value="KAK8377529.1"/>
    <property type="molecule type" value="Genomic_DNA"/>
</dbReference>
<evidence type="ECO:0000256" key="14">
    <source>
        <dbReference type="SAM" id="SignalP"/>
    </source>
</evidence>
<evidence type="ECO:0000256" key="4">
    <source>
        <dbReference type="ARBA" id="ARBA00022475"/>
    </source>
</evidence>
<feature type="transmembrane region" description="Helical" evidence="13">
    <location>
        <begin position="367"/>
        <end position="394"/>
    </location>
</feature>
<evidence type="ECO:0000256" key="10">
    <source>
        <dbReference type="ARBA" id="ARBA00023180"/>
    </source>
</evidence>
<dbReference type="Proteomes" id="UP001487740">
    <property type="component" value="Unassembled WGS sequence"/>
</dbReference>
<proteinExistence type="inferred from homology"/>
<keyword evidence="17" id="KW-1185">Reference proteome</keyword>
<keyword evidence="10" id="KW-0325">Glycoprotein</keyword>
<evidence type="ECO:0000256" key="13">
    <source>
        <dbReference type="SAM" id="Phobius"/>
    </source>
</evidence>
<evidence type="ECO:0000256" key="3">
    <source>
        <dbReference type="ARBA" id="ARBA00022448"/>
    </source>
</evidence>
<keyword evidence="11" id="KW-1071">Ligand-gated ion channel</keyword>
<dbReference type="PANTHER" id="PTHR42643">
    <property type="entry name" value="IONOTROPIC RECEPTOR 20A-RELATED"/>
    <property type="match status" value="1"/>
</dbReference>
<evidence type="ECO:0000256" key="9">
    <source>
        <dbReference type="ARBA" id="ARBA00023170"/>
    </source>
</evidence>
<reference evidence="16 17" key="1">
    <citation type="submission" date="2023-03" db="EMBL/GenBank/DDBJ databases">
        <title>High-quality genome of Scylla paramamosain provides insights in environmental adaptation.</title>
        <authorList>
            <person name="Zhang L."/>
        </authorList>
    </citation>
    <scope>NUCLEOTIDE SEQUENCE [LARGE SCALE GENOMIC DNA]</scope>
    <source>
        <strain evidence="16">LZ_2023a</strain>
        <tissue evidence="16">Muscle</tissue>
    </source>
</reference>
<feature type="transmembrane region" description="Helical" evidence="13">
    <location>
        <begin position="634"/>
        <end position="654"/>
    </location>
</feature>